<feature type="domain" description="Serpin" evidence="1">
    <location>
        <begin position="23"/>
        <end position="163"/>
    </location>
</feature>
<dbReference type="OrthoDB" id="9947020at2759"/>
<dbReference type="Proteomes" id="UP000007303">
    <property type="component" value="Unassembled WGS sequence"/>
</dbReference>
<dbReference type="InterPro" id="IPR036186">
    <property type="entry name" value="Serpin_sf"/>
</dbReference>
<evidence type="ECO:0000313" key="4">
    <source>
        <dbReference type="Proteomes" id="UP000007303"/>
    </source>
</evidence>
<dbReference type="GeneTree" id="ENSGT00940000158386"/>
<dbReference type="GO" id="GO:0005615">
    <property type="term" value="C:extracellular space"/>
    <property type="evidence" value="ECO:0007669"/>
    <property type="project" value="InterPro"/>
</dbReference>
<organism evidence="2">
    <name type="scientific">Tetraodon nigroviridis</name>
    <name type="common">Spotted green pufferfish</name>
    <name type="synonym">Chelonodon nigroviridis</name>
    <dbReference type="NCBI Taxonomy" id="99883"/>
    <lineage>
        <taxon>Eukaryota</taxon>
        <taxon>Metazoa</taxon>
        <taxon>Chordata</taxon>
        <taxon>Craniata</taxon>
        <taxon>Vertebrata</taxon>
        <taxon>Euteleostomi</taxon>
        <taxon>Actinopterygii</taxon>
        <taxon>Neopterygii</taxon>
        <taxon>Teleostei</taxon>
        <taxon>Neoteleostei</taxon>
        <taxon>Acanthomorphata</taxon>
        <taxon>Eupercaria</taxon>
        <taxon>Tetraodontiformes</taxon>
        <taxon>Tetradontoidea</taxon>
        <taxon>Tetraodontidae</taxon>
        <taxon>Tetraodon</taxon>
    </lineage>
</organism>
<name>Q4RRQ1_TETNG</name>
<dbReference type="KEGG" id="tng:GSTEN00030070G001"/>
<evidence type="ECO:0000313" key="2">
    <source>
        <dbReference type="EMBL" id="CAG08931.1"/>
    </source>
</evidence>
<dbReference type="HOGENOM" id="CLU_1517417_0_0_1"/>
<reference evidence="3" key="3">
    <citation type="submission" date="2025-05" db="UniProtKB">
        <authorList>
            <consortium name="Ensembl"/>
        </authorList>
    </citation>
    <scope>IDENTIFICATION</scope>
</reference>
<dbReference type="STRING" id="99883.ENSTNIP00000019293"/>
<dbReference type="Ensembl" id="ENSTNIT00000019522.1">
    <property type="protein sequence ID" value="ENSTNIP00000019293.1"/>
    <property type="gene ID" value="ENSTNIG00000016200.1"/>
</dbReference>
<evidence type="ECO:0000259" key="1">
    <source>
        <dbReference type="Pfam" id="PF00079"/>
    </source>
</evidence>
<dbReference type="EMBL" id="CAAE01015002">
    <property type="protein sequence ID" value="CAG08931.1"/>
    <property type="molecule type" value="Genomic_DNA"/>
</dbReference>
<dbReference type="InterPro" id="IPR042185">
    <property type="entry name" value="Serpin_sf_2"/>
</dbReference>
<sequence>MIDVEVMENATHPLSFFIDNELDAQMSLLVVMPTSGQVNVDSLLAKLNMSDLYRRLPKERAVQVKVPKFKLEYAQELQDVFTKIGLGEIFSRPNLAEMADGPLLVSSVMHKSTMEIKEEGAEAAAATTVVISRASSPIFHMTQPFFFAVMDDMTEVPIFHGCHQQPESWSSDHAERSW</sequence>
<dbReference type="InterPro" id="IPR000215">
    <property type="entry name" value="Serpin_fam"/>
</dbReference>
<dbReference type="PANTHER" id="PTHR11461">
    <property type="entry name" value="SERINE PROTEASE INHIBITOR, SERPIN"/>
    <property type="match status" value="1"/>
</dbReference>
<dbReference type="InterPro" id="IPR042178">
    <property type="entry name" value="Serpin_sf_1"/>
</dbReference>
<gene>
    <name evidence="2" type="ORF">GSTENG00030070001</name>
</gene>
<dbReference type="Pfam" id="PF00079">
    <property type="entry name" value="Serpin"/>
    <property type="match status" value="1"/>
</dbReference>
<dbReference type="Gene3D" id="2.30.39.10">
    <property type="entry name" value="Alpha-1-antitrypsin, domain 1"/>
    <property type="match status" value="1"/>
</dbReference>
<dbReference type="Gene3D" id="3.30.497.10">
    <property type="entry name" value="Antithrombin, subunit I, domain 2"/>
    <property type="match status" value="1"/>
</dbReference>
<accession>Q4RRQ1</accession>
<dbReference type="PANTHER" id="PTHR11461:SF20">
    <property type="entry name" value="ALPHA-2-ANTIPLASMIN"/>
    <property type="match status" value="1"/>
</dbReference>
<dbReference type="InterPro" id="IPR023796">
    <property type="entry name" value="Serpin_dom"/>
</dbReference>
<protein>
    <submittedName>
        <fullName evidence="2">(spotted green pufferfish) hypothetical protein</fullName>
    </submittedName>
</protein>
<evidence type="ECO:0000313" key="3">
    <source>
        <dbReference type="Ensembl" id="ENSTNIP00000019293.1"/>
    </source>
</evidence>
<keyword evidence="4" id="KW-1185">Reference proteome</keyword>
<dbReference type="SUPFAM" id="SSF56574">
    <property type="entry name" value="Serpins"/>
    <property type="match status" value="1"/>
</dbReference>
<dbReference type="GO" id="GO:0004867">
    <property type="term" value="F:serine-type endopeptidase inhibitor activity"/>
    <property type="evidence" value="ECO:0007669"/>
    <property type="project" value="InterPro"/>
</dbReference>
<dbReference type="AlphaFoldDB" id="Q4RRQ1"/>
<reference evidence="2" key="2">
    <citation type="submission" date="2004-02" db="EMBL/GenBank/DDBJ databases">
        <authorList>
            <consortium name="Genoscope"/>
            <consortium name="Whitehead Institute Centre for Genome Research"/>
        </authorList>
    </citation>
    <scope>NUCLEOTIDE SEQUENCE</scope>
</reference>
<proteinExistence type="predicted"/>
<dbReference type="OMA" id="VMENATH"/>
<reference evidence="2 4" key="1">
    <citation type="journal article" date="2004" name="Nature">
        <title>Genome duplication in the teleost fish Tetraodon nigroviridis reveals the early vertebrate proto-karyotype.</title>
        <authorList>
            <person name="Jaillon O."/>
            <person name="Aury J.-M."/>
            <person name="Brunet F."/>
            <person name="Petit J.-L."/>
            <person name="Stange-Thomann N."/>
            <person name="Mauceli E."/>
            <person name="Bouneau L."/>
            <person name="Fischer C."/>
            <person name="Ozouf-Costaz C."/>
            <person name="Bernot A."/>
            <person name="Nicaud S."/>
            <person name="Jaffe D."/>
            <person name="Fisher S."/>
            <person name="Lutfalla G."/>
            <person name="Dossat C."/>
            <person name="Segurens B."/>
            <person name="Dasilva C."/>
            <person name="Salanoubat M."/>
            <person name="Levy M."/>
            <person name="Boudet N."/>
            <person name="Castellano S."/>
            <person name="Anthouard V."/>
            <person name="Jubin C."/>
            <person name="Castelli V."/>
            <person name="Katinka M."/>
            <person name="Vacherie B."/>
            <person name="Biemont C."/>
            <person name="Skalli Z."/>
            <person name="Cattolico L."/>
            <person name="Poulain J."/>
            <person name="De Berardinis V."/>
            <person name="Cruaud C."/>
            <person name="Duprat S."/>
            <person name="Brottier P."/>
            <person name="Coutanceau J.-P."/>
            <person name="Gouzy J."/>
            <person name="Parra G."/>
            <person name="Lardier G."/>
            <person name="Chapple C."/>
            <person name="McKernan K.J."/>
            <person name="McEwan P."/>
            <person name="Bosak S."/>
            <person name="Kellis M."/>
            <person name="Volff J.-N."/>
            <person name="Guigo R."/>
            <person name="Zody M.C."/>
            <person name="Mesirov J."/>
            <person name="Lindblad-Toh K."/>
            <person name="Birren B."/>
            <person name="Nusbaum C."/>
            <person name="Kahn D."/>
            <person name="Robinson-Rechavi M."/>
            <person name="Laudet V."/>
            <person name="Schachter V."/>
            <person name="Quetier F."/>
            <person name="Saurin W."/>
            <person name="Scarpelli C."/>
            <person name="Wincker P."/>
            <person name="Lander E.S."/>
            <person name="Weissenbach J."/>
            <person name="Roest Crollius H."/>
        </authorList>
    </citation>
    <scope>NUCLEOTIDE SEQUENCE [LARGE SCALE GENOMIC DNA]</scope>
</reference>